<sequence>MDCRGTLDYGVRKAGGESQVQTHEVSETKEDLRQDRKERQHESGDQEQKGSADRPRDSENRRLPQEQNLCFLSFLFSFINPYSEYMSMETKGDPDSRSGCNEFGRDDIEREDPQVPDSSIRYKLALTRAV</sequence>
<feature type="region of interest" description="Disordered" evidence="1">
    <location>
        <begin position="88"/>
        <end position="117"/>
    </location>
</feature>
<dbReference type="AlphaFoldDB" id="A0AAV6IK59"/>
<dbReference type="EMBL" id="JACTNZ010000010">
    <property type="protein sequence ID" value="KAG5527837.1"/>
    <property type="molecule type" value="Genomic_DNA"/>
</dbReference>
<evidence type="ECO:0000256" key="1">
    <source>
        <dbReference type="SAM" id="MobiDB-lite"/>
    </source>
</evidence>
<feature type="compositionally biased region" description="Basic and acidic residues" evidence="1">
    <location>
        <begin position="24"/>
        <end position="63"/>
    </location>
</feature>
<name>A0AAV6IK59_9ERIC</name>
<accession>A0AAV6IK59</accession>
<protein>
    <submittedName>
        <fullName evidence="2">Uncharacterized protein</fullName>
    </submittedName>
</protein>
<evidence type="ECO:0000313" key="2">
    <source>
        <dbReference type="EMBL" id="KAG5527837.1"/>
    </source>
</evidence>
<dbReference type="Proteomes" id="UP000823749">
    <property type="component" value="Chromosome 10"/>
</dbReference>
<keyword evidence="3" id="KW-1185">Reference proteome</keyword>
<proteinExistence type="predicted"/>
<organism evidence="2 3">
    <name type="scientific">Rhododendron griersonianum</name>
    <dbReference type="NCBI Taxonomy" id="479676"/>
    <lineage>
        <taxon>Eukaryota</taxon>
        <taxon>Viridiplantae</taxon>
        <taxon>Streptophyta</taxon>
        <taxon>Embryophyta</taxon>
        <taxon>Tracheophyta</taxon>
        <taxon>Spermatophyta</taxon>
        <taxon>Magnoliopsida</taxon>
        <taxon>eudicotyledons</taxon>
        <taxon>Gunneridae</taxon>
        <taxon>Pentapetalae</taxon>
        <taxon>asterids</taxon>
        <taxon>Ericales</taxon>
        <taxon>Ericaceae</taxon>
        <taxon>Ericoideae</taxon>
        <taxon>Rhodoreae</taxon>
        <taxon>Rhododendron</taxon>
    </lineage>
</organism>
<feature type="compositionally biased region" description="Basic and acidic residues" evidence="1">
    <location>
        <begin position="1"/>
        <end position="15"/>
    </location>
</feature>
<gene>
    <name evidence="2" type="ORF">RHGRI_028693</name>
</gene>
<reference evidence="2" key="1">
    <citation type="submission" date="2020-08" db="EMBL/GenBank/DDBJ databases">
        <title>Plant Genome Project.</title>
        <authorList>
            <person name="Zhang R.-G."/>
        </authorList>
    </citation>
    <scope>NUCLEOTIDE SEQUENCE</scope>
    <source>
        <strain evidence="2">WSP0</strain>
        <tissue evidence="2">Leaf</tissue>
    </source>
</reference>
<feature type="region of interest" description="Disordered" evidence="1">
    <location>
        <begin position="1"/>
        <end position="63"/>
    </location>
</feature>
<comment type="caution">
    <text evidence="2">The sequence shown here is derived from an EMBL/GenBank/DDBJ whole genome shotgun (WGS) entry which is preliminary data.</text>
</comment>
<evidence type="ECO:0000313" key="3">
    <source>
        <dbReference type="Proteomes" id="UP000823749"/>
    </source>
</evidence>
<feature type="compositionally biased region" description="Basic and acidic residues" evidence="1">
    <location>
        <begin position="103"/>
        <end position="113"/>
    </location>
</feature>